<dbReference type="InterPro" id="IPR009057">
    <property type="entry name" value="Homeodomain-like_sf"/>
</dbReference>
<accession>A0AAW4XXV3</accession>
<evidence type="ECO:0000313" key="2">
    <source>
        <dbReference type="Proteomes" id="UP001199260"/>
    </source>
</evidence>
<gene>
    <name evidence="1" type="ORF">LPW39_14020</name>
</gene>
<dbReference type="SUPFAM" id="SSF46689">
    <property type="entry name" value="Homeodomain-like"/>
    <property type="match status" value="1"/>
</dbReference>
<dbReference type="RefSeq" id="WP_230776085.1">
    <property type="nucleotide sequence ID" value="NZ_JAJNCT010000018.1"/>
</dbReference>
<proteinExistence type="predicted"/>
<dbReference type="Proteomes" id="UP001199260">
    <property type="component" value="Unassembled WGS sequence"/>
</dbReference>
<dbReference type="Gene3D" id="1.10.357.10">
    <property type="entry name" value="Tetracycline Repressor, domain 2"/>
    <property type="match status" value="1"/>
</dbReference>
<evidence type="ECO:0000313" key="1">
    <source>
        <dbReference type="EMBL" id="MCD2166247.1"/>
    </source>
</evidence>
<keyword evidence="2" id="KW-1185">Reference proteome</keyword>
<organism evidence="1 2">
    <name type="scientific">Comamonas koreensis</name>
    <dbReference type="NCBI Taxonomy" id="160825"/>
    <lineage>
        <taxon>Bacteria</taxon>
        <taxon>Pseudomonadati</taxon>
        <taxon>Pseudomonadota</taxon>
        <taxon>Betaproteobacteria</taxon>
        <taxon>Burkholderiales</taxon>
        <taxon>Comamonadaceae</taxon>
        <taxon>Comamonas</taxon>
    </lineage>
</organism>
<dbReference type="EMBL" id="JAJNCT010000018">
    <property type="protein sequence ID" value="MCD2166247.1"/>
    <property type="molecule type" value="Genomic_DNA"/>
</dbReference>
<sequence>MDPEKKTAPRGRPRLITQERIADAGIEIGLPHITFVGVASALGVTHMALYKHVPSLAELKHMVAEEIFRRWEFSLPKVGVQEGLQDYLVRFSDSVREFAKTYPGVTPYVIRRLVATPAMLEKIDAHQQEVAQAYRIDKDQSRQLLATIAFHGLAAADSVYSAARQETVVQTSFEAETVEMEGDLAQGMHALIAGALLQLQLDPVLKPW</sequence>
<reference evidence="1 2" key="1">
    <citation type="submission" date="2021-11" db="EMBL/GenBank/DDBJ databases">
        <title>Genome sequence.</title>
        <authorList>
            <person name="Sun Q."/>
        </authorList>
    </citation>
    <scope>NUCLEOTIDE SEQUENCE [LARGE SCALE GENOMIC DNA]</scope>
    <source>
        <strain evidence="1 2">KCTC 12005</strain>
    </source>
</reference>
<dbReference type="AlphaFoldDB" id="A0AAW4XXV3"/>
<protein>
    <submittedName>
        <fullName evidence="1">TetR/AcrR family transcriptional regulator</fullName>
    </submittedName>
</protein>
<comment type="caution">
    <text evidence="1">The sequence shown here is derived from an EMBL/GenBank/DDBJ whole genome shotgun (WGS) entry which is preliminary data.</text>
</comment>
<name>A0AAW4XXV3_9BURK</name>